<dbReference type="RefSeq" id="WP_068536350.1">
    <property type="nucleotide sequence ID" value="NZ_LVJH01000048.1"/>
</dbReference>
<dbReference type="AlphaFoldDB" id="A0A168HQZ7"/>
<sequence length="281" mass="32617">MGQVSFWGMQHGLGVTSSTAAIAALIGMEYQIRTLISQPQWSDRTLERSFHKAINQYNRHSEHDSGSGLDALERVIKSNKMERDTVKNYTLMLERERLDLLRGTDKKEKFQFENSNEVIEVIYQRASQYYDAILLDVHSGNNSVIIDNTLGKSDLIVVCVNQNITLLEKYFDENKESWNMALNEVPHVLLINQYDPNSKYKVRNIMKKYNYKGKIITIPYNTEFKDHINDGDVKGYFSKNRNVTKHHDNYYFIKEVRRAAEMILTEIGVNTHIKSIERGAI</sequence>
<evidence type="ECO:0008006" key="3">
    <source>
        <dbReference type="Google" id="ProtNLM"/>
    </source>
</evidence>
<dbReference type="STRING" id="494026.PGLA_20320"/>
<gene>
    <name evidence="1" type="ORF">PGLA_20320</name>
</gene>
<dbReference type="Proteomes" id="UP000076967">
    <property type="component" value="Unassembled WGS sequence"/>
</dbReference>
<dbReference type="SUPFAM" id="SSF52540">
    <property type="entry name" value="P-loop containing nucleoside triphosphate hydrolases"/>
    <property type="match status" value="1"/>
</dbReference>
<dbReference type="EMBL" id="LVJH01000048">
    <property type="protein sequence ID" value="OAB38440.1"/>
    <property type="molecule type" value="Genomic_DNA"/>
</dbReference>
<keyword evidence="2" id="KW-1185">Reference proteome</keyword>
<reference evidence="1 2" key="1">
    <citation type="submission" date="2016-03" db="EMBL/GenBank/DDBJ databases">
        <title>Draft genome sequence of Paenibacillus glacialis DSM 22343.</title>
        <authorList>
            <person name="Shin S.-K."/>
            <person name="Yi H."/>
        </authorList>
    </citation>
    <scope>NUCLEOTIDE SEQUENCE [LARGE SCALE GENOMIC DNA]</scope>
    <source>
        <strain evidence="1 2">DSM 22343</strain>
    </source>
</reference>
<name>A0A168HQZ7_9BACL</name>
<dbReference type="OrthoDB" id="2842408at2"/>
<accession>A0A168HQZ7</accession>
<proteinExistence type="predicted"/>
<evidence type="ECO:0000313" key="1">
    <source>
        <dbReference type="EMBL" id="OAB38440.1"/>
    </source>
</evidence>
<comment type="caution">
    <text evidence="1">The sequence shown here is derived from an EMBL/GenBank/DDBJ whole genome shotgun (WGS) entry which is preliminary data.</text>
</comment>
<protein>
    <recommendedName>
        <fullName evidence="3">AAA domain-containing protein</fullName>
    </recommendedName>
</protein>
<evidence type="ECO:0000313" key="2">
    <source>
        <dbReference type="Proteomes" id="UP000076967"/>
    </source>
</evidence>
<dbReference type="InterPro" id="IPR027417">
    <property type="entry name" value="P-loop_NTPase"/>
</dbReference>
<organism evidence="1 2">
    <name type="scientific">Paenibacillus glacialis</name>
    <dbReference type="NCBI Taxonomy" id="494026"/>
    <lineage>
        <taxon>Bacteria</taxon>
        <taxon>Bacillati</taxon>
        <taxon>Bacillota</taxon>
        <taxon>Bacilli</taxon>
        <taxon>Bacillales</taxon>
        <taxon>Paenibacillaceae</taxon>
        <taxon>Paenibacillus</taxon>
    </lineage>
</organism>
<dbReference type="Gene3D" id="3.40.50.300">
    <property type="entry name" value="P-loop containing nucleotide triphosphate hydrolases"/>
    <property type="match status" value="1"/>
</dbReference>